<evidence type="ECO:0000313" key="2">
    <source>
        <dbReference type="EMBL" id="MEB3751616.1"/>
    </source>
</evidence>
<evidence type="ECO:0008006" key="4">
    <source>
        <dbReference type="Google" id="ProtNLM"/>
    </source>
</evidence>
<proteinExistence type="inferred from homology"/>
<evidence type="ECO:0000256" key="1">
    <source>
        <dbReference type="ARBA" id="ARBA00006484"/>
    </source>
</evidence>
<reference evidence="2 3" key="1">
    <citation type="journal article" date="2014" name="Genome Announc.">
        <title>Draft Genome Sequence of Geobacillus icigianus Strain G1w1T Isolated from Hot Springs in the Valley of Geysers, Kamchatka (Russian Federation).</title>
        <authorList>
            <person name="Bryanskaya A.V."/>
            <person name="Rozanov A.S."/>
            <person name="Logacheva M.D."/>
            <person name="Kotenko A.V."/>
            <person name="Peltek S.E."/>
        </authorList>
    </citation>
    <scope>NUCLEOTIDE SEQUENCE [LARGE SCALE GENOMIC DNA]</scope>
    <source>
        <strain evidence="2 3">G1w1</strain>
    </source>
</reference>
<comment type="caution">
    <text evidence="2">The sequence shown here is derived from an EMBL/GenBank/DDBJ whole genome shotgun (WGS) entry which is preliminary data.</text>
</comment>
<dbReference type="InterPro" id="IPR050259">
    <property type="entry name" value="SDR"/>
</dbReference>
<name>A0ABU6BI87_9BACL</name>
<gene>
    <name evidence="2" type="ORF">EP10_002471</name>
</gene>
<dbReference type="Proteomes" id="UP000029267">
    <property type="component" value="Unassembled WGS sequence"/>
</dbReference>
<protein>
    <recommendedName>
        <fullName evidence="4">SDR family NAD(P)-dependent oxidoreductase</fullName>
    </recommendedName>
</protein>
<dbReference type="RefSeq" id="WP_033017628.1">
    <property type="nucleotide sequence ID" value="NZ_JPYA02000003.1"/>
</dbReference>
<dbReference type="Gene3D" id="3.40.50.720">
    <property type="entry name" value="NAD(P)-binding Rossmann-like Domain"/>
    <property type="match status" value="1"/>
</dbReference>
<organism evidence="2 3">
    <name type="scientific">Geobacillus icigianus</name>
    <dbReference type="NCBI Taxonomy" id="1430331"/>
    <lineage>
        <taxon>Bacteria</taxon>
        <taxon>Bacillati</taxon>
        <taxon>Bacillota</taxon>
        <taxon>Bacilli</taxon>
        <taxon>Bacillales</taxon>
        <taxon>Anoxybacillaceae</taxon>
        <taxon>Geobacillus</taxon>
    </lineage>
</organism>
<accession>A0ABU6BI87</accession>
<dbReference type="InterPro" id="IPR036291">
    <property type="entry name" value="NAD(P)-bd_dom_sf"/>
</dbReference>
<dbReference type="InterPro" id="IPR002347">
    <property type="entry name" value="SDR_fam"/>
</dbReference>
<comment type="similarity">
    <text evidence="1">Belongs to the short-chain dehydrogenases/reductases (SDR) family.</text>
</comment>
<sequence length="92" mass="10242">MIYAIGFPNFQGITSIETDNLEETEKVVQEIRKNGGRAELFQADVSKETEAEALIDFTCDKSGRIDILVNNAGVTKDGLLINMSVDDWNYVI</sequence>
<keyword evidence="3" id="KW-1185">Reference proteome</keyword>
<dbReference type="PANTHER" id="PTHR42879:SF2">
    <property type="entry name" value="3-OXOACYL-[ACYL-CARRIER-PROTEIN] REDUCTASE FABG"/>
    <property type="match status" value="1"/>
</dbReference>
<dbReference type="SUPFAM" id="SSF51735">
    <property type="entry name" value="NAD(P)-binding Rossmann-fold domains"/>
    <property type="match status" value="1"/>
</dbReference>
<evidence type="ECO:0000313" key="3">
    <source>
        <dbReference type="Proteomes" id="UP000029267"/>
    </source>
</evidence>
<dbReference type="Pfam" id="PF00106">
    <property type="entry name" value="adh_short"/>
    <property type="match status" value="1"/>
</dbReference>
<dbReference type="EMBL" id="JPYA02000003">
    <property type="protein sequence ID" value="MEB3751616.1"/>
    <property type="molecule type" value="Genomic_DNA"/>
</dbReference>
<dbReference type="PANTHER" id="PTHR42879">
    <property type="entry name" value="3-OXOACYL-(ACYL-CARRIER-PROTEIN) REDUCTASE"/>
    <property type="match status" value="1"/>
</dbReference>